<dbReference type="SUPFAM" id="SSF46955">
    <property type="entry name" value="Putative DNA-binding domain"/>
    <property type="match status" value="1"/>
</dbReference>
<evidence type="ECO:0000259" key="6">
    <source>
        <dbReference type="PROSITE" id="PS50937"/>
    </source>
</evidence>
<dbReference type="Proteomes" id="UP000274327">
    <property type="component" value="Unassembled WGS sequence"/>
</dbReference>
<keyword evidence="8" id="KW-1185">Reference proteome</keyword>
<dbReference type="SMART" id="SM00422">
    <property type="entry name" value="HTH_MERR"/>
    <property type="match status" value="1"/>
</dbReference>
<dbReference type="InterPro" id="IPR047057">
    <property type="entry name" value="MerR_fam"/>
</dbReference>
<sequence>MESPRHPAREWSIQEIVRSTGVTSRTLRHYQQVGLLTPSRTGHGGQRFYDGAALLRLQRILVLRELGLGLPEIGRVLDEQVETVSALRAHAAQLEREQERLSRIVASVQSTIRILETGGELMTDTMFDGFDHTQHREEVEERWGEQAYADSDRWWRSLSDTEKEGFREEVDALVAGFADTSARELPAEHEEVQALTARLYTWISAGWGGKRPGAEAFVGIGDMYVADPRFGATFTVDGRPFAEHVRDAMTVYALEHLE</sequence>
<dbReference type="PANTHER" id="PTHR30204">
    <property type="entry name" value="REDOX-CYCLING DRUG-SENSING TRANSCRIPTIONAL ACTIVATOR SOXR"/>
    <property type="match status" value="1"/>
</dbReference>
<dbReference type="InterPro" id="IPR012925">
    <property type="entry name" value="TipAS_dom"/>
</dbReference>
<proteinExistence type="predicted"/>
<keyword evidence="2" id="KW-0805">Transcription regulation</keyword>
<evidence type="ECO:0000256" key="3">
    <source>
        <dbReference type="ARBA" id="ARBA00023125"/>
    </source>
</evidence>
<evidence type="ECO:0000256" key="4">
    <source>
        <dbReference type="ARBA" id="ARBA00023163"/>
    </source>
</evidence>
<dbReference type="Gene3D" id="1.10.1660.10">
    <property type="match status" value="1"/>
</dbReference>
<organism evidence="7 8">
    <name type="scientific">Brachybacterium paraconglomeratum</name>
    <dbReference type="NCBI Taxonomy" id="173362"/>
    <lineage>
        <taxon>Bacteria</taxon>
        <taxon>Bacillati</taxon>
        <taxon>Actinomycetota</taxon>
        <taxon>Actinomycetes</taxon>
        <taxon>Micrococcales</taxon>
        <taxon>Dermabacteraceae</taxon>
        <taxon>Brachybacterium</taxon>
    </lineage>
</organism>
<protein>
    <submittedName>
        <fullName evidence="7">MerR family transcriptional regulator</fullName>
    </submittedName>
</protein>
<dbReference type="Gene3D" id="1.10.490.50">
    <property type="entry name" value="Antibiotic binding domain of TipA-like multidrug resistance regulators"/>
    <property type="match status" value="1"/>
</dbReference>
<keyword evidence="5" id="KW-0175">Coiled coil</keyword>
<dbReference type="CDD" id="cd01106">
    <property type="entry name" value="HTH_TipAL-Mta"/>
    <property type="match status" value="1"/>
</dbReference>
<dbReference type="PANTHER" id="PTHR30204:SF69">
    <property type="entry name" value="MERR-FAMILY TRANSCRIPTIONAL REGULATOR"/>
    <property type="match status" value="1"/>
</dbReference>
<dbReference type="AlphaFoldDB" id="A0A3R8RYU0"/>
<dbReference type="InterPro" id="IPR009061">
    <property type="entry name" value="DNA-bd_dom_put_sf"/>
</dbReference>
<dbReference type="PRINTS" id="PR00040">
    <property type="entry name" value="HTHMERR"/>
</dbReference>
<dbReference type="RefSeq" id="WP_126986588.1">
    <property type="nucleotide sequence ID" value="NZ_ML133854.1"/>
</dbReference>
<evidence type="ECO:0000256" key="2">
    <source>
        <dbReference type="ARBA" id="ARBA00023015"/>
    </source>
</evidence>
<accession>A0A3R8RYU0</accession>
<feature type="coiled-coil region" evidence="5">
    <location>
        <begin position="77"/>
        <end position="111"/>
    </location>
</feature>
<dbReference type="PROSITE" id="PS50937">
    <property type="entry name" value="HTH_MERR_2"/>
    <property type="match status" value="1"/>
</dbReference>
<keyword evidence="3" id="KW-0238">DNA-binding</keyword>
<dbReference type="EMBL" id="QOCI01000006">
    <property type="protein sequence ID" value="RRR18852.1"/>
    <property type="molecule type" value="Genomic_DNA"/>
</dbReference>
<reference evidence="7 8" key="1">
    <citation type="submission" date="2018-07" db="EMBL/GenBank/DDBJ databases">
        <title>Brachybacteriurn paraconglorneratum KCTC 9916.</title>
        <authorList>
            <person name="Li Y."/>
        </authorList>
    </citation>
    <scope>NUCLEOTIDE SEQUENCE [LARGE SCALE GENOMIC DNA]</scope>
    <source>
        <strain evidence="7 8">KCTC 9916</strain>
    </source>
</reference>
<dbReference type="GO" id="GO:0003700">
    <property type="term" value="F:DNA-binding transcription factor activity"/>
    <property type="evidence" value="ECO:0007669"/>
    <property type="project" value="InterPro"/>
</dbReference>
<comment type="caution">
    <text evidence="7">The sequence shown here is derived from an EMBL/GenBank/DDBJ whole genome shotgun (WGS) entry which is preliminary data.</text>
</comment>
<evidence type="ECO:0000313" key="7">
    <source>
        <dbReference type="EMBL" id="RRR18852.1"/>
    </source>
</evidence>
<dbReference type="GeneID" id="78121095"/>
<dbReference type="Pfam" id="PF13411">
    <property type="entry name" value="MerR_1"/>
    <property type="match status" value="1"/>
</dbReference>
<feature type="domain" description="HTH merR-type" evidence="6">
    <location>
        <begin position="10"/>
        <end position="79"/>
    </location>
</feature>
<dbReference type="SUPFAM" id="SSF89082">
    <property type="entry name" value="Antibiotic binding domain of TipA-like multidrug resistance regulators"/>
    <property type="match status" value="1"/>
</dbReference>
<evidence type="ECO:0000313" key="8">
    <source>
        <dbReference type="Proteomes" id="UP000274327"/>
    </source>
</evidence>
<dbReference type="Pfam" id="PF07739">
    <property type="entry name" value="TipAS"/>
    <property type="match status" value="1"/>
</dbReference>
<keyword evidence="1" id="KW-0678">Repressor</keyword>
<dbReference type="GO" id="GO:0003677">
    <property type="term" value="F:DNA binding"/>
    <property type="evidence" value="ECO:0007669"/>
    <property type="project" value="UniProtKB-KW"/>
</dbReference>
<keyword evidence="4" id="KW-0804">Transcription</keyword>
<evidence type="ECO:0000256" key="5">
    <source>
        <dbReference type="SAM" id="Coils"/>
    </source>
</evidence>
<dbReference type="InterPro" id="IPR036244">
    <property type="entry name" value="TipA-like_antibiotic-bd"/>
</dbReference>
<gene>
    <name evidence="7" type="ORF">DS079_08675</name>
</gene>
<dbReference type="InterPro" id="IPR000551">
    <property type="entry name" value="MerR-type_HTH_dom"/>
</dbReference>
<name>A0A3R8RYU0_9MICO</name>
<evidence type="ECO:0000256" key="1">
    <source>
        <dbReference type="ARBA" id="ARBA00022491"/>
    </source>
</evidence>